<dbReference type="EMBL" id="DXES01000193">
    <property type="protein sequence ID" value="HIX66434.1"/>
    <property type="molecule type" value="Genomic_DNA"/>
</dbReference>
<dbReference type="Pfam" id="PF09560">
    <property type="entry name" value="Spore_YunB"/>
    <property type="match status" value="1"/>
</dbReference>
<name>A0A9D2B8T7_9FIRM</name>
<organism evidence="1 2">
    <name type="scientific">Candidatus Anaerotruncus excrementipullorum</name>
    <dbReference type="NCBI Taxonomy" id="2838465"/>
    <lineage>
        <taxon>Bacteria</taxon>
        <taxon>Bacillati</taxon>
        <taxon>Bacillota</taxon>
        <taxon>Clostridia</taxon>
        <taxon>Eubacteriales</taxon>
        <taxon>Oscillospiraceae</taxon>
        <taxon>Anaerotruncus</taxon>
    </lineage>
</organism>
<dbReference type="NCBIfam" id="TIGR02832">
    <property type="entry name" value="spo_yunB"/>
    <property type="match status" value="1"/>
</dbReference>
<sequence>MRQALEGRRQRKKRRKLGWKLLALGVLCLVAAAQIDARLRPLMTTAFTYQAQLHATRAINDAVLEVITEDDLRYESMIHTQTDAAGRVTFLETDMVTMNRLKSQISNAVADRLGRAAQEEISLPIGTLLGGNLLSGRGPEIGFRLIPAGYVATDFYNEFQAAGINQTLHQVVITVQVPVNAMLPLYSVTSEVSTSICVAESIIVGEVPQSFTDINGDGRGLLDQINDYAAQ</sequence>
<reference evidence="1" key="1">
    <citation type="journal article" date="2021" name="PeerJ">
        <title>Extensive microbial diversity within the chicken gut microbiome revealed by metagenomics and culture.</title>
        <authorList>
            <person name="Gilroy R."/>
            <person name="Ravi A."/>
            <person name="Getino M."/>
            <person name="Pursley I."/>
            <person name="Horton D.L."/>
            <person name="Alikhan N.F."/>
            <person name="Baker D."/>
            <person name="Gharbi K."/>
            <person name="Hall N."/>
            <person name="Watson M."/>
            <person name="Adriaenssens E.M."/>
            <person name="Foster-Nyarko E."/>
            <person name="Jarju S."/>
            <person name="Secka A."/>
            <person name="Antonio M."/>
            <person name="Oren A."/>
            <person name="Chaudhuri R.R."/>
            <person name="La Ragione R."/>
            <person name="Hildebrand F."/>
            <person name="Pallen M.J."/>
        </authorList>
    </citation>
    <scope>NUCLEOTIDE SEQUENCE</scope>
    <source>
        <strain evidence="1">CHK188-5543</strain>
    </source>
</reference>
<dbReference type="AlphaFoldDB" id="A0A9D2B8T7"/>
<accession>A0A9D2B8T7</accession>
<reference evidence="1" key="2">
    <citation type="submission" date="2021-04" db="EMBL/GenBank/DDBJ databases">
        <authorList>
            <person name="Gilroy R."/>
        </authorList>
    </citation>
    <scope>NUCLEOTIDE SEQUENCE</scope>
    <source>
        <strain evidence="1">CHK188-5543</strain>
    </source>
</reference>
<dbReference type="InterPro" id="IPR014197">
    <property type="entry name" value="Sporulation_prot_YunB"/>
</dbReference>
<dbReference type="Proteomes" id="UP000886800">
    <property type="component" value="Unassembled WGS sequence"/>
</dbReference>
<dbReference type="PIRSF" id="PIRSF021383">
    <property type="entry name" value="YunB"/>
    <property type="match status" value="1"/>
</dbReference>
<evidence type="ECO:0000313" key="2">
    <source>
        <dbReference type="Proteomes" id="UP000886800"/>
    </source>
</evidence>
<comment type="caution">
    <text evidence="1">The sequence shown here is derived from an EMBL/GenBank/DDBJ whole genome shotgun (WGS) entry which is preliminary data.</text>
</comment>
<evidence type="ECO:0000313" key="1">
    <source>
        <dbReference type="EMBL" id="HIX66434.1"/>
    </source>
</evidence>
<protein>
    <submittedName>
        <fullName evidence="1">Sporulation protein YunB</fullName>
    </submittedName>
</protein>
<gene>
    <name evidence="1" type="primary">yunB</name>
    <name evidence="1" type="ORF">H9736_09320</name>
</gene>
<proteinExistence type="predicted"/>